<dbReference type="Gene3D" id="1.10.238.270">
    <property type="match status" value="1"/>
</dbReference>
<keyword evidence="3" id="KW-1185">Reference proteome</keyword>
<protein>
    <submittedName>
        <fullName evidence="2">Uncharacterized protein</fullName>
    </submittedName>
</protein>
<evidence type="ECO:0000256" key="1">
    <source>
        <dbReference type="SAM" id="SignalP"/>
    </source>
</evidence>
<dbReference type="EMBL" id="OU895879">
    <property type="protein sequence ID" value="CAG9807103.1"/>
    <property type="molecule type" value="Genomic_DNA"/>
</dbReference>
<dbReference type="Proteomes" id="UP001153620">
    <property type="component" value="Chromosome 3"/>
</dbReference>
<reference evidence="2" key="1">
    <citation type="submission" date="2022-01" db="EMBL/GenBank/DDBJ databases">
        <authorList>
            <person name="King R."/>
        </authorList>
    </citation>
    <scope>NUCLEOTIDE SEQUENCE</scope>
</reference>
<accession>A0A9N9WUX8</accession>
<keyword evidence="1" id="KW-0732">Signal</keyword>
<evidence type="ECO:0000313" key="2">
    <source>
        <dbReference type="EMBL" id="CAG9807103.1"/>
    </source>
</evidence>
<feature type="chain" id="PRO_5040105340" evidence="1">
    <location>
        <begin position="20"/>
        <end position="181"/>
    </location>
</feature>
<evidence type="ECO:0000313" key="3">
    <source>
        <dbReference type="Proteomes" id="UP001153620"/>
    </source>
</evidence>
<organism evidence="2 3">
    <name type="scientific">Chironomus riparius</name>
    <dbReference type="NCBI Taxonomy" id="315576"/>
    <lineage>
        <taxon>Eukaryota</taxon>
        <taxon>Metazoa</taxon>
        <taxon>Ecdysozoa</taxon>
        <taxon>Arthropoda</taxon>
        <taxon>Hexapoda</taxon>
        <taxon>Insecta</taxon>
        <taxon>Pterygota</taxon>
        <taxon>Neoptera</taxon>
        <taxon>Endopterygota</taxon>
        <taxon>Diptera</taxon>
        <taxon>Nematocera</taxon>
        <taxon>Chironomoidea</taxon>
        <taxon>Chironomidae</taxon>
        <taxon>Chironominae</taxon>
        <taxon>Chironomus</taxon>
    </lineage>
</organism>
<reference evidence="2" key="2">
    <citation type="submission" date="2022-10" db="EMBL/GenBank/DDBJ databases">
        <authorList>
            <consortium name="ENA_rothamsted_submissions"/>
            <consortium name="culmorum"/>
            <person name="King R."/>
        </authorList>
    </citation>
    <scope>NUCLEOTIDE SEQUENCE</scope>
</reference>
<gene>
    <name evidence="2" type="ORF">CHIRRI_LOCUS9953</name>
</gene>
<proteinExistence type="predicted"/>
<dbReference type="AlphaFoldDB" id="A0A9N9WUX8"/>
<sequence length="181" mass="20492">MGKIQLFAVLFIIFQLTLAADLKCSVWMKGMNTMHKCCKLPLPIDEKIFETASKLNMSHCEKQEKVAEMLNLKNADKAAYKNHLTKVITDSDWKPILVKNSDFCVDLAPKLVAPFAKKVNITEEGCGAKFMLTFNCWMATAYSECPEKFYTDSSECKELTKTIKECKENTADIIKAFEAPQ</sequence>
<name>A0A9N9WUX8_9DIPT</name>
<feature type="signal peptide" evidence="1">
    <location>
        <begin position="1"/>
        <end position="19"/>
    </location>
</feature>